<dbReference type="GO" id="GO:0051287">
    <property type="term" value="F:NAD binding"/>
    <property type="evidence" value="ECO:0007669"/>
    <property type="project" value="InterPro"/>
</dbReference>
<keyword evidence="3" id="KW-0520">NAD</keyword>
<dbReference type="InterPro" id="IPR002204">
    <property type="entry name" value="3-OH-isobutyrate_DH-rel_CS"/>
</dbReference>
<comment type="caution">
    <text evidence="7">The sequence shown here is derived from an EMBL/GenBank/DDBJ whole genome shotgun (WGS) entry which is preliminary data.</text>
</comment>
<dbReference type="InterPro" id="IPR008927">
    <property type="entry name" value="6-PGluconate_DH-like_C_sf"/>
</dbReference>
<dbReference type="Pfam" id="PF14833">
    <property type="entry name" value="NAD_binding_11"/>
    <property type="match status" value="1"/>
</dbReference>
<reference evidence="7 8" key="1">
    <citation type="submission" date="2020-06" db="EMBL/GenBank/DDBJ databases">
        <title>Halomonas sp. QX-1 draft genome sequence.</title>
        <authorList>
            <person name="Qiu X."/>
        </authorList>
    </citation>
    <scope>NUCLEOTIDE SEQUENCE [LARGE SCALE GENOMIC DNA]</scope>
    <source>
        <strain evidence="7 8">QX-1</strain>
    </source>
</reference>
<sequence length="295" mass="31514">MLNIGFIGLGLMGQGMATNLIKHNFSLTIMAHRNRAPIEALCQLGANEVGTPAEVASRSDLVFVCVSTSEQMENITLGSEGLLAGANPGLIIVDCSTSLPQSTQRLSANIEAAGCHLLDAPLARTPKEAREGRLNVMVGGSKKVVDQAWPAIESFAENIFHIGELGSAHKLKLINNYLSLGAAALAAEAAAMAANMEVDQQKLFEVCSQGGANSAMFNAVMPWVLEADETRLRFSLGNAGKDMGYLSETITASGFESMMLPALREVLKQAENTLGNDQYVPRLYDASMLRNKQDL</sequence>
<dbReference type="GO" id="GO:0050661">
    <property type="term" value="F:NADP binding"/>
    <property type="evidence" value="ECO:0007669"/>
    <property type="project" value="InterPro"/>
</dbReference>
<comment type="similarity">
    <text evidence="1">Belongs to the HIBADH-related family.</text>
</comment>
<dbReference type="Gene3D" id="3.40.50.720">
    <property type="entry name" value="NAD(P)-binding Rossmann-like Domain"/>
    <property type="match status" value="1"/>
</dbReference>
<feature type="domain" description="6-phosphogluconate dehydrogenase NADP-binding" evidence="5">
    <location>
        <begin position="3"/>
        <end position="163"/>
    </location>
</feature>
<dbReference type="EMBL" id="JABWCV010000002">
    <property type="protein sequence ID" value="NVF12837.1"/>
    <property type="molecule type" value="Genomic_DNA"/>
</dbReference>
<dbReference type="PROSITE" id="PS00895">
    <property type="entry name" value="3_HYDROXYISOBUT_DH"/>
    <property type="match status" value="1"/>
</dbReference>
<accession>A0A7Y6V7F8</accession>
<protein>
    <submittedName>
        <fullName evidence="7">NAD(P)-dependent oxidoreductase</fullName>
    </submittedName>
</protein>
<organism evidence="7 8">
    <name type="scientific">Vreelandella maris</name>
    <dbReference type="NCBI Taxonomy" id="2729617"/>
    <lineage>
        <taxon>Bacteria</taxon>
        <taxon>Pseudomonadati</taxon>
        <taxon>Pseudomonadota</taxon>
        <taxon>Gammaproteobacteria</taxon>
        <taxon>Oceanospirillales</taxon>
        <taxon>Halomonadaceae</taxon>
        <taxon>Vreelandella</taxon>
    </lineage>
</organism>
<evidence type="ECO:0000256" key="4">
    <source>
        <dbReference type="PIRSR" id="PIRSR000103-1"/>
    </source>
</evidence>
<dbReference type="AlphaFoldDB" id="A0A7Y6V7F8"/>
<dbReference type="InterPro" id="IPR029154">
    <property type="entry name" value="HIBADH-like_NADP-bd"/>
</dbReference>
<evidence type="ECO:0000259" key="5">
    <source>
        <dbReference type="Pfam" id="PF03446"/>
    </source>
</evidence>
<dbReference type="SUPFAM" id="SSF48179">
    <property type="entry name" value="6-phosphogluconate dehydrogenase C-terminal domain-like"/>
    <property type="match status" value="1"/>
</dbReference>
<feature type="domain" description="3-hydroxyisobutyrate dehydrogenase-like NAD-binding" evidence="6">
    <location>
        <begin position="166"/>
        <end position="278"/>
    </location>
</feature>
<dbReference type="InterPro" id="IPR015815">
    <property type="entry name" value="HIBADH-related"/>
</dbReference>
<evidence type="ECO:0000256" key="1">
    <source>
        <dbReference type="ARBA" id="ARBA00009080"/>
    </source>
</evidence>
<dbReference type="SUPFAM" id="SSF51735">
    <property type="entry name" value="NAD(P)-binding Rossmann-fold domains"/>
    <property type="match status" value="1"/>
</dbReference>
<dbReference type="Gene3D" id="1.10.1040.10">
    <property type="entry name" value="N-(1-d-carboxylethyl)-l-norvaline Dehydrogenase, domain 2"/>
    <property type="match status" value="1"/>
</dbReference>
<gene>
    <name evidence="7" type="ORF">HUO07_01435</name>
</gene>
<keyword evidence="8" id="KW-1185">Reference proteome</keyword>
<dbReference type="Pfam" id="PF03446">
    <property type="entry name" value="NAD_binding_2"/>
    <property type="match status" value="1"/>
</dbReference>
<dbReference type="InterPro" id="IPR013328">
    <property type="entry name" value="6PGD_dom2"/>
</dbReference>
<dbReference type="Proteomes" id="UP000589984">
    <property type="component" value="Unassembled WGS sequence"/>
</dbReference>
<dbReference type="PANTHER" id="PTHR43060:SF15">
    <property type="entry name" value="3-HYDROXYISOBUTYRATE DEHYDROGENASE-LIKE 1, MITOCHONDRIAL-RELATED"/>
    <property type="match status" value="1"/>
</dbReference>
<dbReference type="InterPro" id="IPR006115">
    <property type="entry name" value="6PGDH_NADP-bd"/>
</dbReference>
<dbReference type="RefSeq" id="WP_176302077.1">
    <property type="nucleotide sequence ID" value="NZ_JABWCV010000002.1"/>
</dbReference>
<evidence type="ECO:0000313" key="8">
    <source>
        <dbReference type="Proteomes" id="UP000589984"/>
    </source>
</evidence>
<dbReference type="GO" id="GO:0016054">
    <property type="term" value="P:organic acid catabolic process"/>
    <property type="evidence" value="ECO:0007669"/>
    <property type="project" value="UniProtKB-ARBA"/>
</dbReference>
<dbReference type="GO" id="GO:0016491">
    <property type="term" value="F:oxidoreductase activity"/>
    <property type="evidence" value="ECO:0007669"/>
    <property type="project" value="UniProtKB-KW"/>
</dbReference>
<evidence type="ECO:0000256" key="3">
    <source>
        <dbReference type="ARBA" id="ARBA00023027"/>
    </source>
</evidence>
<name>A0A7Y6V7F8_9GAMM</name>
<keyword evidence="2" id="KW-0560">Oxidoreductase</keyword>
<dbReference type="PANTHER" id="PTHR43060">
    <property type="entry name" value="3-HYDROXYISOBUTYRATE DEHYDROGENASE-LIKE 1, MITOCHONDRIAL-RELATED"/>
    <property type="match status" value="1"/>
</dbReference>
<dbReference type="InterPro" id="IPR036291">
    <property type="entry name" value="NAD(P)-bd_dom_sf"/>
</dbReference>
<proteinExistence type="inferred from homology"/>
<evidence type="ECO:0000256" key="2">
    <source>
        <dbReference type="ARBA" id="ARBA00023002"/>
    </source>
</evidence>
<dbReference type="PIRSF" id="PIRSF000103">
    <property type="entry name" value="HIBADH"/>
    <property type="match status" value="1"/>
</dbReference>
<evidence type="ECO:0000313" key="7">
    <source>
        <dbReference type="EMBL" id="NVF12837.1"/>
    </source>
</evidence>
<evidence type="ECO:0000259" key="6">
    <source>
        <dbReference type="Pfam" id="PF14833"/>
    </source>
</evidence>
<feature type="active site" evidence="4">
    <location>
        <position position="172"/>
    </location>
</feature>